<dbReference type="GO" id="GO:0016491">
    <property type="term" value="F:oxidoreductase activity"/>
    <property type="evidence" value="ECO:0007669"/>
    <property type="project" value="UniProtKB-KW"/>
</dbReference>
<gene>
    <name evidence="3" type="ORF">HH304_02435</name>
</gene>
<dbReference type="AlphaFoldDB" id="A0A848IZ13"/>
<dbReference type="PANTHER" id="PTHR44196">
    <property type="entry name" value="DEHYDROGENASE/REDUCTASE SDR FAMILY MEMBER 7B"/>
    <property type="match status" value="1"/>
</dbReference>
<name>A0A848IZ13_9BACT</name>
<dbReference type="PANTHER" id="PTHR44196:SF3">
    <property type="entry name" value="SHORT CHAIN DEHYDROGENASE FAMILY PROTEIN"/>
    <property type="match status" value="1"/>
</dbReference>
<dbReference type="SUPFAM" id="SSF51735">
    <property type="entry name" value="NAD(P)-binding Rossmann-fold domains"/>
    <property type="match status" value="1"/>
</dbReference>
<comment type="caution">
    <text evidence="3">The sequence shown here is derived from an EMBL/GenBank/DDBJ whole genome shotgun (WGS) entry which is preliminary data.</text>
</comment>
<keyword evidence="4" id="KW-1185">Reference proteome</keyword>
<dbReference type="EMBL" id="JABBNU010000001">
    <property type="protein sequence ID" value="NMM47239.1"/>
    <property type="molecule type" value="Genomic_DNA"/>
</dbReference>
<dbReference type="Gene3D" id="3.40.50.720">
    <property type="entry name" value="NAD(P)-binding Rossmann-like Domain"/>
    <property type="match status" value="1"/>
</dbReference>
<sequence>MNERVLILGGTSDLATAIAHQLASKGYDIILGGRKVDELKKTSSDISIRHKVECESEYFDANDTDSHEVFFDKFDGAFPENLFVVFGYLGDQALAEENTLEAQKIMCRNYTGAVSIINSYVTKRNQEKIKTVVGVSSVAGDRGRMSNYIYGSAKAGFTAYLSGLRNKLFHEGIHVMTVRPGFMDTKMTEGLDLPKPITASPEAAAKKIIKGWSKKKNDIYVLPIWGLIMLVIRNIPEFIFKRLKL</sequence>
<evidence type="ECO:0000256" key="1">
    <source>
        <dbReference type="ARBA" id="ARBA00006484"/>
    </source>
</evidence>
<dbReference type="Proteomes" id="UP000559010">
    <property type="component" value="Unassembled WGS sequence"/>
</dbReference>
<comment type="similarity">
    <text evidence="1">Belongs to the short-chain dehydrogenases/reductases (SDR) family.</text>
</comment>
<proteinExistence type="inferred from homology"/>
<dbReference type="NCBIfam" id="NF005489">
    <property type="entry name" value="PRK07102.1"/>
    <property type="match status" value="1"/>
</dbReference>
<reference evidence="3 4" key="1">
    <citation type="submission" date="2020-04" db="EMBL/GenBank/DDBJ databases">
        <title>Flammeovirgaceae bacterium KN852 isolated from deep sea.</title>
        <authorList>
            <person name="Zhang D.-C."/>
        </authorList>
    </citation>
    <scope>NUCLEOTIDE SEQUENCE [LARGE SCALE GENOMIC DNA]</scope>
    <source>
        <strain evidence="3 4">KN852</strain>
    </source>
</reference>
<accession>A0A848IZ13</accession>
<dbReference type="GO" id="GO:0016020">
    <property type="term" value="C:membrane"/>
    <property type="evidence" value="ECO:0007669"/>
    <property type="project" value="TreeGrafter"/>
</dbReference>
<evidence type="ECO:0000313" key="3">
    <source>
        <dbReference type="EMBL" id="NMM47239.1"/>
    </source>
</evidence>
<dbReference type="InterPro" id="IPR036291">
    <property type="entry name" value="NAD(P)-bd_dom_sf"/>
</dbReference>
<dbReference type="InterPro" id="IPR002347">
    <property type="entry name" value="SDR_fam"/>
</dbReference>
<evidence type="ECO:0000256" key="2">
    <source>
        <dbReference type="ARBA" id="ARBA00023002"/>
    </source>
</evidence>
<dbReference type="RefSeq" id="WP_169677848.1">
    <property type="nucleotide sequence ID" value="NZ_JABBNU010000001.1"/>
</dbReference>
<keyword evidence="2" id="KW-0560">Oxidoreductase</keyword>
<dbReference type="Pfam" id="PF00106">
    <property type="entry name" value="adh_short"/>
    <property type="match status" value="1"/>
</dbReference>
<dbReference type="PRINTS" id="PR00081">
    <property type="entry name" value="GDHRDH"/>
</dbReference>
<organism evidence="3 4">
    <name type="scientific">Marinigracilibium pacificum</name>
    <dbReference type="NCBI Taxonomy" id="2729599"/>
    <lineage>
        <taxon>Bacteria</taxon>
        <taxon>Pseudomonadati</taxon>
        <taxon>Bacteroidota</taxon>
        <taxon>Cytophagia</taxon>
        <taxon>Cytophagales</taxon>
        <taxon>Flammeovirgaceae</taxon>
        <taxon>Marinigracilibium</taxon>
    </lineage>
</organism>
<evidence type="ECO:0000313" key="4">
    <source>
        <dbReference type="Proteomes" id="UP000559010"/>
    </source>
</evidence>
<protein>
    <submittedName>
        <fullName evidence="3">SDR family oxidoreductase</fullName>
    </submittedName>
</protein>